<name>A0ACB5TSV6_CANBO</name>
<dbReference type="EMBL" id="BSXV01001792">
    <property type="protein sequence ID" value="GME93950.1"/>
    <property type="molecule type" value="Genomic_DNA"/>
</dbReference>
<dbReference type="Proteomes" id="UP001165101">
    <property type="component" value="Unassembled WGS sequence"/>
</dbReference>
<protein>
    <submittedName>
        <fullName evidence="1">Unnamed protein product</fullName>
    </submittedName>
</protein>
<evidence type="ECO:0000313" key="1">
    <source>
        <dbReference type="EMBL" id="GME93950.1"/>
    </source>
</evidence>
<evidence type="ECO:0000313" key="2">
    <source>
        <dbReference type="Proteomes" id="UP001165101"/>
    </source>
</evidence>
<comment type="caution">
    <text evidence="1">The sequence shown here is derived from an EMBL/GenBank/DDBJ whole genome shotgun (WGS) entry which is preliminary data.</text>
</comment>
<proteinExistence type="predicted"/>
<gene>
    <name evidence="1" type="ORF">Cboi01_000333100</name>
</gene>
<organism evidence="1 2">
    <name type="scientific">Candida boidinii</name>
    <name type="common">Yeast</name>
    <dbReference type="NCBI Taxonomy" id="5477"/>
    <lineage>
        <taxon>Eukaryota</taxon>
        <taxon>Fungi</taxon>
        <taxon>Dikarya</taxon>
        <taxon>Ascomycota</taxon>
        <taxon>Saccharomycotina</taxon>
        <taxon>Pichiomycetes</taxon>
        <taxon>Pichiales</taxon>
        <taxon>Pichiaceae</taxon>
        <taxon>Ogataea</taxon>
        <taxon>Ogataea/Candida clade</taxon>
    </lineage>
</organism>
<accession>A0ACB5TSV6</accession>
<keyword evidence="2" id="KW-1185">Reference proteome</keyword>
<reference evidence="1" key="1">
    <citation type="submission" date="2023-04" db="EMBL/GenBank/DDBJ databases">
        <title>Candida boidinii NBRC 1967.</title>
        <authorList>
            <person name="Ichikawa N."/>
            <person name="Sato H."/>
            <person name="Tonouchi N."/>
        </authorList>
    </citation>
    <scope>NUCLEOTIDE SEQUENCE</scope>
    <source>
        <strain evidence="1">NBRC 1967</strain>
    </source>
</reference>
<sequence>MSSSNSIEDDVQSFIGQWEHEVHDMEELSRIISKSHSVYGDDTNTHNALSRLSTLSRTLSKFTSKQMSNFEINKDDFDLQKILKFLQHQDDAHGLGEKSTDVVFESLTVTGNNTSASTTLSTLEILFYPVFSIRNALSKKYESDKHRPKPEKTRNIIRNATGYVKAGEMLLVLD</sequence>